<evidence type="ECO:0000313" key="6">
    <source>
        <dbReference type="Proteomes" id="UP000178230"/>
    </source>
</evidence>
<dbReference type="SUPFAM" id="SSF50249">
    <property type="entry name" value="Nucleic acid-binding proteins"/>
    <property type="match status" value="1"/>
</dbReference>
<dbReference type="GO" id="GO:0000049">
    <property type="term" value="F:tRNA binding"/>
    <property type="evidence" value="ECO:0007669"/>
    <property type="project" value="UniProtKB-UniRule"/>
</dbReference>
<evidence type="ECO:0000256" key="3">
    <source>
        <dbReference type="PROSITE-ProRule" id="PRU00209"/>
    </source>
</evidence>
<evidence type="ECO:0000256" key="2">
    <source>
        <dbReference type="ARBA" id="ARBA00022884"/>
    </source>
</evidence>
<protein>
    <submittedName>
        <fullName evidence="5">tRNA-binding protein</fullName>
    </submittedName>
</protein>
<dbReference type="PROSITE" id="PS50886">
    <property type="entry name" value="TRBD"/>
    <property type="match status" value="1"/>
</dbReference>
<dbReference type="PANTHER" id="PTHR11586">
    <property type="entry name" value="TRNA-AMINOACYLATION COFACTOR ARC1 FAMILY MEMBER"/>
    <property type="match status" value="1"/>
</dbReference>
<dbReference type="PANTHER" id="PTHR11586:SF37">
    <property type="entry name" value="TRNA-BINDING DOMAIN-CONTAINING PROTEIN"/>
    <property type="match status" value="1"/>
</dbReference>
<name>A0A1F5YHC1_9BACT</name>
<dbReference type="Gene3D" id="2.40.50.140">
    <property type="entry name" value="Nucleic acid-binding proteins"/>
    <property type="match status" value="1"/>
</dbReference>
<evidence type="ECO:0000313" key="5">
    <source>
        <dbReference type="EMBL" id="OGF99570.1"/>
    </source>
</evidence>
<dbReference type="InterPro" id="IPR051270">
    <property type="entry name" value="Tyrosine-tRNA_ligase_regulator"/>
</dbReference>
<proteinExistence type="predicted"/>
<keyword evidence="2 3" id="KW-0694">RNA-binding</keyword>
<dbReference type="Pfam" id="PF01588">
    <property type="entry name" value="tRNA_bind"/>
    <property type="match status" value="1"/>
</dbReference>
<dbReference type="Proteomes" id="UP000178230">
    <property type="component" value="Unassembled WGS sequence"/>
</dbReference>
<sequence length="120" mass="13398">MDNFTPAPVKPIISYDVLDKIDIRVGTIEKVIDMEKSDKLVKLLVNFGDHKRNVIVGIKKERKNPKEIEGMQALFIVNLAPKEMMGEVSEGMLFDIGYSDKITPVLAFPEKPVPEGTRAG</sequence>
<gene>
    <name evidence="5" type="ORF">A2Y99_04360</name>
</gene>
<accession>A0A1F5YHC1</accession>
<keyword evidence="1 3" id="KW-0820">tRNA-binding</keyword>
<organism evidence="5 6">
    <name type="scientific">Candidatus Gottesmanbacteria bacterium RBG_13_37_7</name>
    <dbReference type="NCBI Taxonomy" id="1798369"/>
    <lineage>
        <taxon>Bacteria</taxon>
        <taxon>Candidatus Gottesmaniibacteriota</taxon>
    </lineage>
</organism>
<comment type="caution">
    <text evidence="5">The sequence shown here is derived from an EMBL/GenBank/DDBJ whole genome shotgun (WGS) entry which is preliminary data.</text>
</comment>
<dbReference type="InterPro" id="IPR002547">
    <property type="entry name" value="tRNA-bd_dom"/>
</dbReference>
<dbReference type="EMBL" id="MFIY01000047">
    <property type="protein sequence ID" value="OGF99570.1"/>
    <property type="molecule type" value="Genomic_DNA"/>
</dbReference>
<evidence type="ECO:0000256" key="1">
    <source>
        <dbReference type="ARBA" id="ARBA00022555"/>
    </source>
</evidence>
<dbReference type="AlphaFoldDB" id="A0A1F5YHC1"/>
<reference evidence="5 6" key="1">
    <citation type="journal article" date="2016" name="Nat. Commun.">
        <title>Thousands of microbial genomes shed light on interconnected biogeochemical processes in an aquifer system.</title>
        <authorList>
            <person name="Anantharaman K."/>
            <person name="Brown C.T."/>
            <person name="Hug L.A."/>
            <person name="Sharon I."/>
            <person name="Castelle C.J."/>
            <person name="Probst A.J."/>
            <person name="Thomas B.C."/>
            <person name="Singh A."/>
            <person name="Wilkins M.J."/>
            <person name="Karaoz U."/>
            <person name="Brodie E.L."/>
            <person name="Williams K.H."/>
            <person name="Hubbard S.S."/>
            <person name="Banfield J.F."/>
        </authorList>
    </citation>
    <scope>NUCLEOTIDE SEQUENCE [LARGE SCALE GENOMIC DNA]</scope>
</reference>
<dbReference type="InterPro" id="IPR012340">
    <property type="entry name" value="NA-bd_OB-fold"/>
</dbReference>
<evidence type="ECO:0000259" key="4">
    <source>
        <dbReference type="PROSITE" id="PS50886"/>
    </source>
</evidence>
<feature type="domain" description="TRNA-binding" evidence="4">
    <location>
        <begin position="17"/>
        <end position="120"/>
    </location>
</feature>